<name>A0A8T5VNT2_9BRAD</name>
<proteinExistence type="predicted"/>
<dbReference type="SUPFAM" id="SSF102712">
    <property type="entry name" value="JAB1/MPN domain"/>
    <property type="match status" value="1"/>
</dbReference>
<dbReference type="Gene3D" id="3.40.140.10">
    <property type="entry name" value="Cytidine Deaminase, domain 2"/>
    <property type="match status" value="1"/>
</dbReference>
<dbReference type="Proteomes" id="UP000551709">
    <property type="component" value="Plasmid pBb1S5b"/>
</dbReference>
<sequence>MINCPVSMIDETLTFLRAAGERNSECVVLWLGRPRPEGADIVEAYLPHQIARADRFQIPPEGMDMLRTKLRSGRLMVAAQVHSHPQEAFHSKADDAWAIVRHERALSLVVPRFARDTSLANFVEQTKVFRFSDRATWDEVPRAQVVQECLRIL</sequence>
<protein>
    <submittedName>
        <fullName evidence="1">Mov34/MPN/PAD-1 family protein</fullName>
    </submittedName>
</protein>
<gene>
    <name evidence="1" type="ORF">HAP41_0000049645</name>
</gene>
<evidence type="ECO:0000313" key="1">
    <source>
        <dbReference type="EMBL" id="UPT92371.1"/>
    </source>
</evidence>
<organism evidence="1 2">
    <name type="scientific">Bradyrhizobium barranii subsp. apii</name>
    <dbReference type="NCBI Taxonomy" id="2819348"/>
    <lineage>
        <taxon>Bacteria</taxon>
        <taxon>Pseudomonadati</taxon>
        <taxon>Pseudomonadota</taxon>
        <taxon>Alphaproteobacteria</taxon>
        <taxon>Hyphomicrobiales</taxon>
        <taxon>Nitrobacteraceae</taxon>
        <taxon>Bradyrhizobium</taxon>
        <taxon>Bradyrhizobium barranii</taxon>
    </lineage>
</organism>
<evidence type="ECO:0000313" key="2">
    <source>
        <dbReference type="Proteomes" id="UP000551709"/>
    </source>
</evidence>
<accession>A0A8T5VNT2</accession>
<dbReference type="RefSeq" id="WP_166107215.1">
    <property type="nucleotide sequence ID" value="NZ_CP096257.1"/>
</dbReference>
<dbReference type="EMBL" id="CP096257">
    <property type="protein sequence ID" value="UPT92371.1"/>
    <property type="molecule type" value="Genomic_DNA"/>
</dbReference>
<geneLocation type="plasmid" evidence="1 2">
    <name>pBb1S5b</name>
</geneLocation>
<reference evidence="1" key="1">
    <citation type="journal article" date="2017" name="Syst. Appl. Microbiol.">
        <title>Soybeans inoculated with root zone soils of Canadian native legumes harbour diverse and novel Bradyrhizobium spp. that possess agricultural potential.</title>
        <authorList>
            <person name="Bromfield E.S.P."/>
            <person name="Cloutier S."/>
            <person name="Tambong J.T."/>
            <person name="Tran Thi T.V."/>
        </authorList>
    </citation>
    <scope>NUCLEOTIDE SEQUENCE</scope>
    <source>
        <strain evidence="1">1S5</strain>
    </source>
</reference>
<keyword evidence="1" id="KW-0614">Plasmid</keyword>
<reference evidence="1" key="2">
    <citation type="submission" date="2022-04" db="EMBL/GenBank/DDBJ databases">
        <authorList>
            <person name="Bromfield E.S.P."/>
            <person name="Cloutier S."/>
        </authorList>
    </citation>
    <scope>NUCLEOTIDE SEQUENCE</scope>
    <source>
        <strain evidence="1">1S5</strain>
        <plasmid evidence="1">pBb1S5b</plasmid>
    </source>
</reference>
<dbReference type="AlphaFoldDB" id="A0A8T5VNT2"/>